<name>A0A917L513_9PROT</name>
<evidence type="ECO:0000313" key="2">
    <source>
        <dbReference type="Proteomes" id="UP000661507"/>
    </source>
</evidence>
<keyword evidence="2" id="KW-1185">Reference proteome</keyword>
<dbReference type="AlphaFoldDB" id="A0A917L513"/>
<proteinExistence type="predicted"/>
<dbReference type="InterPro" id="IPR036271">
    <property type="entry name" value="Tet_transcr_reg_TetR-rel_C_sf"/>
</dbReference>
<accession>A0A917L513</accession>
<evidence type="ECO:0008006" key="3">
    <source>
        <dbReference type="Google" id="ProtNLM"/>
    </source>
</evidence>
<dbReference type="SUPFAM" id="SSF48498">
    <property type="entry name" value="Tetracyclin repressor-like, C-terminal domain"/>
    <property type="match status" value="1"/>
</dbReference>
<organism evidence="1 2">
    <name type="scientific">Neoroseomonas lacus</name>
    <dbReference type="NCBI Taxonomy" id="287609"/>
    <lineage>
        <taxon>Bacteria</taxon>
        <taxon>Pseudomonadati</taxon>
        <taxon>Pseudomonadota</taxon>
        <taxon>Alphaproteobacteria</taxon>
        <taxon>Acetobacterales</taxon>
        <taxon>Acetobacteraceae</taxon>
        <taxon>Neoroseomonas</taxon>
    </lineage>
</organism>
<reference evidence="1" key="2">
    <citation type="submission" date="2020-09" db="EMBL/GenBank/DDBJ databases">
        <authorList>
            <person name="Sun Q."/>
            <person name="Zhou Y."/>
        </authorList>
    </citation>
    <scope>NUCLEOTIDE SEQUENCE</scope>
    <source>
        <strain evidence="1">CGMCC 1.3617</strain>
    </source>
</reference>
<gene>
    <name evidence="1" type="ORF">GCM10011320_60440</name>
</gene>
<dbReference type="Proteomes" id="UP000661507">
    <property type="component" value="Unassembled WGS sequence"/>
</dbReference>
<sequence>MISKFDCVQSRRSALQSLRLYGLPEAAPAVLNGTPLLPQSGPGRTRRRLALATLGGEVPRHDGPVRETFTAAVRSMAARIGSMLPVQHSGDREAEALGITATLVGTLVLARAVADPALSDRILEAGRARATASDGEVKPQQI</sequence>
<dbReference type="EMBL" id="BMKW01000037">
    <property type="protein sequence ID" value="GGJ44927.1"/>
    <property type="molecule type" value="Genomic_DNA"/>
</dbReference>
<comment type="caution">
    <text evidence="1">The sequence shown here is derived from an EMBL/GenBank/DDBJ whole genome shotgun (WGS) entry which is preliminary data.</text>
</comment>
<dbReference type="Gene3D" id="1.10.357.10">
    <property type="entry name" value="Tetracycline Repressor, domain 2"/>
    <property type="match status" value="1"/>
</dbReference>
<reference evidence="1" key="1">
    <citation type="journal article" date="2014" name="Int. J. Syst. Evol. Microbiol.">
        <title>Complete genome sequence of Corynebacterium casei LMG S-19264T (=DSM 44701T), isolated from a smear-ripened cheese.</title>
        <authorList>
            <consortium name="US DOE Joint Genome Institute (JGI-PGF)"/>
            <person name="Walter F."/>
            <person name="Albersmeier A."/>
            <person name="Kalinowski J."/>
            <person name="Ruckert C."/>
        </authorList>
    </citation>
    <scope>NUCLEOTIDE SEQUENCE</scope>
    <source>
        <strain evidence="1">CGMCC 1.3617</strain>
    </source>
</reference>
<evidence type="ECO:0000313" key="1">
    <source>
        <dbReference type="EMBL" id="GGJ44927.1"/>
    </source>
</evidence>
<protein>
    <recommendedName>
        <fullName evidence="3">TetR family transcriptional regulator</fullName>
    </recommendedName>
</protein>